<feature type="domain" description="OmpR/PhoB-type" evidence="9">
    <location>
        <begin position="158"/>
        <end position="254"/>
    </location>
</feature>
<dbReference type="GO" id="GO:0000156">
    <property type="term" value="F:phosphorelay response regulator activity"/>
    <property type="evidence" value="ECO:0007669"/>
    <property type="project" value="TreeGrafter"/>
</dbReference>
<dbReference type="GO" id="GO:0000976">
    <property type="term" value="F:transcription cis-regulatory region binding"/>
    <property type="evidence" value="ECO:0007669"/>
    <property type="project" value="TreeGrafter"/>
</dbReference>
<dbReference type="InterPro" id="IPR016032">
    <property type="entry name" value="Sig_transdc_resp-reg_C-effctor"/>
</dbReference>
<proteinExistence type="predicted"/>
<dbReference type="SUPFAM" id="SSF46894">
    <property type="entry name" value="C-terminal effector domain of the bipartite response regulators"/>
    <property type="match status" value="1"/>
</dbReference>
<dbReference type="Pfam" id="PF00072">
    <property type="entry name" value="Response_reg"/>
    <property type="match status" value="1"/>
</dbReference>
<evidence type="ECO:0000259" key="8">
    <source>
        <dbReference type="PROSITE" id="PS50110"/>
    </source>
</evidence>
<dbReference type="PROSITE" id="PS50110">
    <property type="entry name" value="RESPONSE_REGULATORY"/>
    <property type="match status" value="1"/>
</dbReference>
<dbReference type="SMART" id="SM00862">
    <property type="entry name" value="Trans_reg_C"/>
    <property type="match status" value="1"/>
</dbReference>
<evidence type="ECO:0000256" key="5">
    <source>
        <dbReference type="ARBA" id="ARBA00023163"/>
    </source>
</evidence>
<dbReference type="InterPro" id="IPR039420">
    <property type="entry name" value="WalR-like"/>
</dbReference>
<evidence type="ECO:0000256" key="4">
    <source>
        <dbReference type="ARBA" id="ARBA00023125"/>
    </source>
</evidence>
<dbReference type="Pfam" id="PF00486">
    <property type="entry name" value="Trans_reg_C"/>
    <property type="match status" value="1"/>
</dbReference>
<evidence type="ECO:0000313" key="10">
    <source>
        <dbReference type="EMBL" id="TAA75342.1"/>
    </source>
</evidence>
<feature type="domain" description="Response regulatory" evidence="8">
    <location>
        <begin position="28"/>
        <end position="144"/>
    </location>
</feature>
<dbReference type="GO" id="GO:0006355">
    <property type="term" value="P:regulation of DNA-templated transcription"/>
    <property type="evidence" value="ECO:0007669"/>
    <property type="project" value="InterPro"/>
</dbReference>
<dbReference type="Proteomes" id="UP000316238">
    <property type="component" value="Unassembled WGS sequence"/>
</dbReference>
<keyword evidence="11" id="KW-1185">Reference proteome</keyword>
<dbReference type="CDD" id="cd00383">
    <property type="entry name" value="trans_reg_C"/>
    <property type="match status" value="1"/>
</dbReference>
<evidence type="ECO:0000256" key="3">
    <source>
        <dbReference type="ARBA" id="ARBA00023015"/>
    </source>
</evidence>
<feature type="modified residue" description="4-aspartylphosphate" evidence="6">
    <location>
        <position position="77"/>
    </location>
</feature>
<keyword evidence="3" id="KW-0805">Transcription regulation</keyword>
<organism evidence="10 11">
    <name type="scientific">Candidatus Electronema aureum</name>
    <dbReference type="NCBI Taxonomy" id="2005002"/>
    <lineage>
        <taxon>Bacteria</taxon>
        <taxon>Pseudomonadati</taxon>
        <taxon>Thermodesulfobacteriota</taxon>
        <taxon>Desulfobulbia</taxon>
        <taxon>Desulfobulbales</taxon>
        <taxon>Desulfobulbaceae</taxon>
        <taxon>Candidatus Electronema</taxon>
    </lineage>
</organism>
<dbReference type="EMBL" id="NQJD01000008">
    <property type="protein sequence ID" value="TAA75342.1"/>
    <property type="molecule type" value="Genomic_DNA"/>
</dbReference>
<dbReference type="GO" id="GO:0005829">
    <property type="term" value="C:cytosol"/>
    <property type="evidence" value="ECO:0007669"/>
    <property type="project" value="TreeGrafter"/>
</dbReference>
<sequence>MKKKNIWYSFRYFQLKKTITHTAAMTYRIALVEDDLRLQANYAQALHREGYEVSSYSSRKEAVAAFDRSLPDLAVLDIMLGEEMEGGFDLCQHLRSLSPVIPIIFLTARNSDVDRVSGLRLGAWDYLTKDTTTLDFLPARISALFRTVEALRSNSTNNRIIEHQNLRIDEDRKEVHWRSLPVSLTLTEFWILLCLARRPGHVKNHDQLMEAASVIVTNNAIAAHIRRIRDKFQEVDSTFNAIRSEYGMGYRWQP</sequence>
<name>A0A521G2T5_9BACT</name>
<keyword evidence="5" id="KW-0804">Transcription</keyword>
<gene>
    <name evidence="10" type="ORF">CDV28_10881</name>
</gene>
<dbReference type="PROSITE" id="PS51755">
    <property type="entry name" value="OMPR_PHOB"/>
    <property type="match status" value="1"/>
</dbReference>
<dbReference type="Gene3D" id="3.40.50.2300">
    <property type="match status" value="1"/>
</dbReference>
<keyword evidence="2" id="KW-0902">Two-component regulatory system</keyword>
<feature type="DNA-binding region" description="OmpR/PhoB-type" evidence="7">
    <location>
        <begin position="158"/>
        <end position="254"/>
    </location>
</feature>
<protein>
    <submittedName>
        <fullName evidence="10">Two component transcriptional regulator, winged helix family</fullName>
    </submittedName>
</protein>
<evidence type="ECO:0000256" key="1">
    <source>
        <dbReference type="ARBA" id="ARBA00022553"/>
    </source>
</evidence>
<dbReference type="InterPro" id="IPR036388">
    <property type="entry name" value="WH-like_DNA-bd_sf"/>
</dbReference>
<evidence type="ECO:0000256" key="6">
    <source>
        <dbReference type="PROSITE-ProRule" id="PRU00169"/>
    </source>
</evidence>
<dbReference type="GO" id="GO:0032993">
    <property type="term" value="C:protein-DNA complex"/>
    <property type="evidence" value="ECO:0007669"/>
    <property type="project" value="TreeGrafter"/>
</dbReference>
<reference evidence="10" key="1">
    <citation type="submission" date="2017-07" db="EMBL/GenBank/DDBJ databases">
        <title>The cable genome - Insights into the physiology and evolution of filamentous bacteria capable of sulfide oxidation via long distance electron transfer.</title>
        <authorList>
            <person name="Thorup C."/>
            <person name="Bjerg J.T."/>
            <person name="Schreiber L."/>
            <person name="Nielsen L.P."/>
            <person name="Kjeldsen K.U."/>
            <person name="Boesen T."/>
            <person name="Boggild A."/>
            <person name="Meysman F."/>
            <person name="Geelhoed J."/>
            <person name="Schramm A."/>
        </authorList>
    </citation>
    <scope>NUCLEOTIDE SEQUENCE [LARGE SCALE GENOMIC DNA]</scope>
    <source>
        <strain evidence="10">GS</strain>
    </source>
</reference>
<comment type="caution">
    <text evidence="10">The sequence shown here is derived from an EMBL/GenBank/DDBJ whole genome shotgun (WGS) entry which is preliminary data.</text>
</comment>
<keyword evidence="4 7" id="KW-0238">DNA-binding</keyword>
<dbReference type="SMART" id="SM00448">
    <property type="entry name" value="REC"/>
    <property type="match status" value="1"/>
</dbReference>
<keyword evidence="1 6" id="KW-0597">Phosphoprotein</keyword>
<dbReference type="InterPro" id="IPR011006">
    <property type="entry name" value="CheY-like_superfamily"/>
</dbReference>
<dbReference type="Gene3D" id="1.10.10.10">
    <property type="entry name" value="Winged helix-like DNA-binding domain superfamily/Winged helix DNA-binding domain"/>
    <property type="match status" value="1"/>
</dbReference>
<dbReference type="CDD" id="cd17574">
    <property type="entry name" value="REC_OmpR"/>
    <property type="match status" value="1"/>
</dbReference>
<evidence type="ECO:0000259" key="9">
    <source>
        <dbReference type="PROSITE" id="PS51755"/>
    </source>
</evidence>
<evidence type="ECO:0000313" key="11">
    <source>
        <dbReference type="Proteomes" id="UP000316238"/>
    </source>
</evidence>
<dbReference type="AlphaFoldDB" id="A0A521G2T5"/>
<dbReference type="SUPFAM" id="SSF52172">
    <property type="entry name" value="CheY-like"/>
    <property type="match status" value="1"/>
</dbReference>
<dbReference type="PANTHER" id="PTHR48111">
    <property type="entry name" value="REGULATOR OF RPOS"/>
    <property type="match status" value="1"/>
</dbReference>
<evidence type="ECO:0000256" key="7">
    <source>
        <dbReference type="PROSITE-ProRule" id="PRU01091"/>
    </source>
</evidence>
<evidence type="ECO:0000256" key="2">
    <source>
        <dbReference type="ARBA" id="ARBA00023012"/>
    </source>
</evidence>
<accession>A0A521G2T5</accession>
<dbReference type="PANTHER" id="PTHR48111:SF21">
    <property type="entry name" value="DNA-BINDING DUAL MASTER TRANSCRIPTIONAL REGULATOR RPAA"/>
    <property type="match status" value="1"/>
</dbReference>
<dbReference type="InterPro" id="IPR001867">
    <property type="entry name" value="OmpR/PhoB-type_DNA-bd"/>
</dbReference>
<dbReference type="InterPro" id="IPR001789">
    <property type="entry name" value="Sig_transdc_resp-reg_receiver"/>
</dbReference>